<evidence type="ECO:0000313" key="1">
    <source>
        <dbReference type="EMBL" id="RWX47050.1"/>
    </source>
</evidence>
<sequence>MSNVLALKPYIELIRTHCSNLSQSEVINLLCGIAQEVPAKERQSFLEKLEITSSTPSTLSDRVEKVDEILSGIEGIIEDILERQESIEDGSYYEDYDNYDNYYDDEPDIISTEQREELKEAFADADQLFLAGELDSARKVYQKLISIFLHNSELDLYYSIDRQDIRINWRETLSRYCRCVYETVSAADRTRQVLDAMEADYPLADQYYGSSEEWLPSLQDIYNARPEEIIDWDDFLQGIQIVLQRNTGNRAVLLCLEAVHCTDGLQGLAAAVREKKSPLGYLYWLNQLELTPYGRKRHRLLWKPSTICRQTVCGLLPLMPWFGQANR</sequence>
<keyword evidence="2" id="KW-1185">Reference proteome</keyword>
<protein>
    <submittedName>
        <fullName evidence="1">Uncharacterized protein</fullName>
    </submittedName>
</protein>
<comment type="caution">
    <text evidence="1">The sequence shown here is derived from an EMBL/GenBank/DDBJ whole genome shotgun (WGS) entry which is preliminary data.</text>
</comment>
<name>A0A3S3QT88_9BACT</name>
<organism evidence="1 2">
    <name type="scientific">Candidatus Electrothrix aarhusensis</name>
    <dbReference type="NCBI Taxonomy" id="1859131"/>
    <lineage>
        <taxon>Bacteria</taxon>
        <taxon>Pseudomonadati</taxon>
        <taxon>Thermodesulfobacteriota</taxon>
        <taxon>Desulfobulbia</taxon>
        <taxon>Desulfobulbales</taxon>
        <taxon>Desulfobulbaceae</taxon>
        <taxon>Candidatus Electrothrix</taxon>
    </lineage>
</organism>
<evidence type="ECO:0000313" key="2">
    <source>
        <dbReference type="Proteomes" id="UP000287853"/>
    </source>
</evidence>
<dbReference type="EMBL" id="MTKO01000042">
    <property type="protein sequence ID" value="RWX47050.1"/>
    <property type="molecule type" value="Genomic_DNA"/>
</dbReference>
<proteinExistence type="predicted"/>
<reference evidence="1 2" key="1">
    <citation type="submission" date="2017-01" db="EMBL/GenBank/DDBJ databases">
        <title>The cable genome- insights into the physiology and evolution of filamentous bacteria capable of sulfide oxidation via long distance electron transfer.</title>
        <authorList>
            <person name="Schreiber L."/>
            <person name="Bjerg J.T."/>
            <person name="Boggild A."/>
            <person name="Van De Vossenberg J."/>
            <person name="Meysman F."/>
            <person name="Nielsen L.P."/>
            <person name="Schramm A."/>
            <person name="Kjeldsen K.U."/>
        </authorList>
    </citation>
    <scope>NUCLEOTIDE SEQUENCE [LARGE SCALE GENOMIC DNA]</scope>
    <source>
        <strain evidence="1">MCF</strain>
    </source>
</reference>
<gene>
    <name evidence="1" type="ORF">H206_03637</name>
</gene>
<dbReference type="AlphaFoldDB" id="A0A3S3QT88"/>
<dbReference type="Proteomes" id="UP000287853">
    <property type="component" value="Unassembled WGS sequence"/>
</dbReference>
<accession>A0A3S3QT88</accession>